<protein>
    <recommendedName>
        <fullName evidence="5">Outer membrane protein assembly factor BamE domain-containing protein</fullName>
    </recommendedName>
</protein>
<keyword evidence="1" id="KW-0732">Signal</keyword>
<evidence type="ECO:0000256" key="3">
    <source>
        <dbReference type="ARBA" id="ARBA00023237"/>
    </source>
</evidence>
<feature type="region of interest" description="Disordered" evidence="4">
    <location>
        <begin position="84"/>
        <end position="117"/>
    </location>
</feature>
<accession>A0A3B1B3P1</accession>
<dbReference type="InterPro" id="IPR037873">
    <property type="entry name" value="BamE-like"/>
</dbReference>
<evidence type="ECO:0000313" key="6">
    <source>
        <dbReference type="EMBL" id="VAX06058.1"/>
    </source>
</evidence>
<dbReference type="InterPro" id="IPR026592">
    <property type="entry name" value="BamE"/>
</dbReference>
<reference evidence="6" key="1">
    <citation type="submission" date="2018-06" db="EMBL/GenBank/DDBJ databases">
        <authorList>
            <person name="Zhirakovskaya E."/>
        </authorList>
    </citation>
    <scope>NUCLEOTIDE SEQUENCE</scope>
</reference>
<evidence type="ECO:0000256" key="2">
    <source>
        <dbReference type="ARBA" id="ARBA00023136"/>
    </source>
</evidence>
<keyword evidence="2" id="KW-0472">Membrane</keyword>
<name>A0A3B1B3P1_9ZZZZ</name>
<dbReference type="Pfam" id="PF04355">
    <property type="entry name" value="BamE"/>
    <property type="match status" value="1"/>
</dbReference>
<dbReference type="GO" id="GO:0030674">
    <property type="term" value="F:protein-macromolecule adaptor activity"/>
    <property type="evidence" value="ECO:0007669"/>
    <property type="project" value="TreeGrafter"/>
</dbReference>
<keyword evidence="3" id="KW-0998">Cell outer membrane</keyword>
<organism evidence="6">
    <name type="scientific">hydrothermal vent metagenome</name>
    <dbReference type="NCBI Taxonomy" id="652676"/>
    <lineage>
        <taxon>unclassified sequences</taxon>
        <taxon>metagenomes</taxon>
        <taxon>ecological metagenomes</taxon>
    </lineage>
</organism>
<sequence>MACSVYKIDVQQGNTLDDEQIEQLKTGMTTRQVLFVLGSPILKDVFHPNRWDYPFSFKPGGKEMFTQHLNLFFKDDKLVKIDNELLPSDQTPRRHSKNTGLNAMPAAGMGGGGGHSH</sequence>
<dbReference type="InterPro" id="IPR007450">
    <property type="entry name" value="BamE_dom"/>
</dbReference>
<feature type="compositionally biased region" description="Gly residues" evidence="4">
    <location>
        <begin position="108"/>
        <end position="117"/>
    </location>
</feature>
<dbReference type="GO" id="GO:0051205">
    <property type="term" value="P:protein insertion into membrane"/>
    <property type="evidence" value="ECO:0007669"/>
    <property type="project" value="TreeGrafter"/>
</dbReference>
<proteinExistence type="inferred from homology"/>
<dbReference type="HAMAP" id="MF_00925">
    <property type="entry name" value="OM_assembly_BamE"/>
    <property type="match status" value="1"/>
</dbReference>
<dbReference type="GO" id="GO:1990063">
    <property type="term" value="C:Bam protein complex"/>
    <property type="evidence" value="ECO:0007669"/>
    <property type="project" value="TreeGrafter"/>
</dbReference>
<gene>
    <name evidence="6" type="ORF">MNBD_GAMMA25-2594</name>
</gene>
<feature type="domain" description="Outer membrane protein assembly factor BamE" evidence="5">
    <location>
        <begin position="13"/>
        <end position="81"/>
    </location>
</feature>
<dbReference type="GO" id="GO:0043165">
    <property type="term" value="P:Gram-negative-bacterium-type cell outer membrane assembly"/>
    <property type="evidence" value="ECO:0007669"/>
    <property type="project" value="TreeGrafter"/>
</dbReference>
<dbReference type="AlphaFoldDB" id="A0A3B1B3P1"/>
<evidence type="ECO:0000256" key="4">
    <source>
        <dbReference type="SAM" id="MobiDB-lite"/>
    </source>
</evidence>
<dbReference type="PANTHER" id="PTHR37482:SF1">
    <property type="entry name" value="OUTER MEMBRANE PROTEIN ASSEMBLY FACTOR BAME"/>
    <property type="match status" value="1"/>
</dbReference>
<dbReference type="Gene3D" id="3.30.1450.10">
    <property type="match status" value="1"/>
</dbReference>
<dbReference type="EMBL" id="UOFY01000005">
    <property type="protein sequence ID" value="VAX06058.1"/>
    <property type="molecule type" value="Genomic_DNA"/>
</dbReference>
<dbReference type="PANTHER" id="PTHR37482">
    <property type="entry name" value="OUTER MEMBRANE PROTEIN ASSEMBLY FACTOR BAME"/>
    <property type="match status" value="1"/>
</dbReference>
<evidence type="ECO:0000256" key="1">
    <source>
        <dbReference type="ARBA" id="ARBA00022729"/>
    </source>
</evidence>
<evidence type="ECO:0000259" key="5">
    <source>
        <dbReference type="Pfam" id="PF04355"/>
    </source>
</evidence>